<feature type="transmembrane region" description="Helical" evidence="1">
    <location>
        <begin position="12"/>
        <end position="32"/>
    </location>
</feature>
<dbReference type="AlphaFoldDB" id="A0A926HR34"/>
<dbReference type="EMBL" id="JACRSR010000003">
    <property type="protein sequence ID" value="MBC8531876.1"/>
    <property type="molecule type" value="Genomic_DNA"/>
</dbReference>
<dbReference type="Pfam" id="PF13091">
    <property type="entry name" value="PLDc_2"/>
    <property type="match status" value="2"/>
</dbReference>
<dbReference type="InterPro" id="IPR001736">
    <property type="entry name" value="PLipase_D/transphosphatidylase"/>
</dbReference>
<dbReference type="SMART" id="SM00155">
    <property type="entry name" value="PLDc"/>
    <property type="match status" value="2"/>
</dbReference>
<proteinExistence type="predicted"/>
<dbReference type="GO" id="GO:0032049">
    <property type="term" value="P:cardiolipin biosynthetic process"/>
    <property type="evidence" value="ECO:0007669"/>
    <property type="project" value="UniProtKB-ARBA"/>
</dbReference>
<keyword evidence="1" id="KW-1133">Transmembrane helix</keyword>
<keyword evidence="1" id="KW-0812">Transmembrane</keyword>
<sequence length="479" mass="54888">MSLFLPKGLWRGIRTALVVFVCYVMLLGVLIFRSPSKVSDSYQKSHRPQRFYGDGDGEDRVCLVDTPSEGLRARLDLIRRAQKTLVVAYHAILPGETSKLFLAAILDAADRGVHVRMVLDGFFHGLKGDMEDVIHAFEIHSNIELRLYEPFQLLRPWVFNNRMHDKFMVVDDELAILGGRNIGNRFFRTTANIPTQDRDVVVYSILEHPSSNSAVRQIADYFEELFNCPYCAPAQKIAGRISRLRGKAMQEQLRAFLEDGRRRQADLFQPIPWADISYSTRNVTLIHNPIARMSKEPWCWWELAQLINGTSEGIFIQSPYIIPTRSMLSYLKQKRLPSQVTLLTNSMAATPNIPAYSGYIRHRRRLVKGGMTIFEYQGPDSIHAKTLIFGKRLTAVGSFNMESRSSYLSTETMLVIDSEPFTEHLTSKLTPYFDRSLEINRRDYTYIHRPGILAGKVSWLKRALIRVVSTVAPLFDYML</sequence>
<dbReference type="PANTHER" id="PTHR21248:SF12">
    <property type="entry name" value="CARDIOLIPIN SYNTHASE C"/>
    <property type="match status" value="1"/>
</dbReference>
<evidence type="ECO:0000256" key="1">
    <source>
        <dbReference type="SAM" id="Phobius"/>
    </source>
</evidence>
<reference evidence="3" key="1">
    <citation type="submission" date="2020-08" db="EMBL/GenBank/DDBJ databases">
        <title>Genome public.</title>
        <authorList>
            <person name="Liu C."/>
            <person name="Sun Q."/>
        </authorList>
    </citation>
    <scope>NUCLEOTIDE SEQUENCE</scope>
    <source>
        <strain evidence="3">NSJ-53</strain>
    </source>
</reference>
<dbReference type="PROSITE" id="PS50035">
    <property type="entry name" value="PLD"/>
    <property type="match status" value="1"/>
</dbReference>
<comment type="caution">
    <text evidence="3">The sequence shown here is derived from an EMBL/GenBank/DDBJ whole genome shotgun (WGS) entry which is preliminary data.</text>
</comment>
<organism evidence="3 4">
    <name type="scientific">Gehongia tenuis</name>
    <dbReference type="NCBI Taxonomy" id="2763655"/>
    <lineage>
        <taxon>Bacteria</taxon>
        <taxon>Bacillati</taxon>
        <taxon>Bacillota</taxon>
        <taxon>Clostridia</taxon>
        <taxon>Christensenellales</taxon>
        <taxon>Christensenellaceae</taxon>
        <taxon>Gehongia</taxon>
    </lineage>
</organism>
<feature type="domain" description="PLD phosphodiesterase" evidence="2">
    <location>
        <begin position="159"/>
        <end position="186"/>
    </location>
</feature>
<keyword evidence="4" id="KW-1185">Reference proteome</keyword>
<dbReference type="PANTHER" id="PTHR21248">
    <property type="entry name" value="CARDIOLIPIN SYNTHASE"/>
    <property type="match status" value="1"/>
</dbReference>
<dbReference type="SUPFAM" id="SSF56024">
    <property type="entry name" value="Phospholipase D/nuclease"/>
    <property type="match status" value="2"/>
</dbReference>
<evidence type="ECO:0000259" key="2">
    <source>
        <dbReference type="PROSITE" id="PS50035"/>
    </source>
</evidence>
<dbReference type="CDD" id="cd09111">
    <property type="entry name" value="PLDc_ymdC_like_1"/>
    <property type="match status" value="1"/>
</dbReference>
<dbReference type="CDD" id="cd09113">
    <property type="entry name" value="PLDc_ymdC_like_2"/>
    <property type="match status" value="1"/>
</dbReference>
<accession>A0A926HR34</accession>
<dbReference type="Proteomes" id="UP000623172">
    <property type="component" value="Unassembled WGS sequence"/>
</dbReference>
<dbReference type="GO" id="GO:0030572">
    <property type="term" value="F:phosphatidyltransferase activity"/>
    <property type="evidence" value="ECO:0007669"/>
    <property type="project" value="UniProtKB-ARBA"/>
</dbReference>
<dbReference type="RefSeq" id="WP_249316625.1">
    <property type="nucleotide sequence ID" value="NZ_JACRSR010000003.1"/>
</dbReference>
<evidence type="ECO:0000313" key="4">
    <source>
        <dbReference type="Proteomes" id="UP000623172"/>
    </source>
</evidence>
<name>A0A926HR34_9FIRM</name>
<evidence type="ECO:0000313" key="3">
    <source>
        <dbReference type="EMBL" id="MBC8531876.1"/>
    </source>
</evidence>
<gene>
    <name evidence="3" type="ORF">H8696_08455</name>
</gene>
<keyword evidence="1" id="KW-0472">Membrane</keyword>
<dbReference type="InterPro" id="IPR025202">
    <property type="entry name" value="PLD-like_dom"/>
</dbReference>
<dbReference type="Gene3D" id="3.30.870.10">
    <property type="entry name" value="Endonuclease Chain A"/>
    <property type="match status" value="2"/>
</dbReference>
<protein>
    <submittedName>
        <fullName evidence="3">Phospholipase D family protein</fullName>
    </submittedName>
</protein>